<evidence type="ECO:0000313" key="3">
    <source>
        <dbReference type="Proteomes" id="UP000838324"/>
    </source>
</evidence>
<dbReference type="Proteomes" id="UP000838324">
    <property type="component" value="Unassembled WGS sequence"/>
</dbReference>
<reference evidence="2" key="1">
    <citation type="submission" date="2022-01" db="EMBL/GenBank/DDBJ databases">
        <authorList>
            <person name="Criscuolo A."/>
        </authorList>
    </citation>
    <scope>NUCLEOTIDE SEQUENCE</scope>
    <source>
        <strain evidence="2">CIP111892</strain>
    </source>
</reference>
<sequence>MQRMMLLMLFLGLGLLTGCSQGNDPVTVEARELSTDEVSAYFARQGLELHSVEVRPENVFQRELNGRKPLVFLLDEQELVIYQFATAGEREAGWADFEQHTATADLVPYKAYQEQSLLVFYIHDEGVVGQELYRRVEKVIPGLLELKESGA</sequence>
<protein>
    <recommendedName>
        <fullName evidence="4">Lipoprotein</fullName>
    </recommendedName>
</protein>
<dbReference type="RefSeq" id="WP_236335300.1">
    <property type="nucleotide sequence ID" value="NZ_CAKMMG010000005.1"/>
</dbReference>
<evidence type="ECO:0008006" key="4">
    <source>
        <dbReference type="Google" id="ProtNLM"/>
    </source>
</evidence>
<comment type="caution">
    <text evidence="2">The sequence shown here is derived from an EMBL/GenBank/DDBJ whole genome shotgun (WGS) entry which is preliminary data.</text>
</comment>
<organism evidence="2 3">
    <name type="scientific">Paenibacillus auburnensis</name>
    <dbReference type="NCBI Taxonomy" id="2905649"/>
    <lineage>
        <taxon>Bacteria</taxon>
        <taxon>Bacillati</taxon>
        <taxon>Bacillota</taxon>
        <taxon>Bacilli</taxon>
        <taxon>Bacillales</taxon>
        <taxon>Paenibacillaceae</taxon>
        <taxon>Paenibacillus</taxon>
    </lineage>
</organism>
<dbReference type="EMBL" id="CAKMMG010000005">
    <property type="protein sequence ID" value="CAH1211429.1"/>
    <property type="molecule type" value="Genomic_DNA"/>
</dbReference>
<keyword evidence="3" id="KW-1185">Reference proteome</keyword>
<evidence type="ECO:0000256" key="1">
    <source>
        <dbReference type="SAM" id="SignalP"/>
    </source>
</evidence>
<name>A0ABN8GKJ3_9BACL</name>
<accession>A0ABN8GKJ3</accession>
<proteinExistence type="predicted"/>
<evidence type="ECO:0000313" key="2">
    <source>
        <dbReference type="EMBL" id="CAH1211429.1"/>
    </source>
</evidence>
<feature type="signal peptide" evidence="1">
    <location>
        <begin position="1"/>
        <end position="22"/>
    </location>
</feature>
<gene>
    <name evidence="2" type="ORF">PAECIP111892_03568</name>
</gene>
<keyword evidence="1" id="KW-0732">Signal</keyword>
<dbReference type="PROSITE" id="PS51257">
    <property type="entry name" value="PROKAR_LIPOPROTEIN"/>
    <property type="match status" value="1"/>
</dbReference>
<feature type="chain" id="PRO_5047238673" description="Lipoprotein" evidence="1">
    <location>
        <begin position="23"/>
        <end position="151"/>
    </location>
</feature>